<proteinExistence type="predicted"/>
<evidence type="ECO:0000313" key="1">
    <source>
        <dbReference type="EMBL" id="RPA78270.1"/>
    </source>
</evidence>
<reference evidence="1 2" key="1">
    <citation type="journal article" date="2018" name="Nat. Ecol. Evol.">
        <title>Pezizomycetes genomes reveal the molecular basis of ectomycorrhizal truffle lifestyle.</title>
        <authorList>
            <person name="Murat C."/>
            <person name="Payen T."/>
            <person name="Noel B."/>
            <person name="Kuo A."/>
            <person name="Morin E."/>
            <person name="Chen J."/>
            <person name="Kohler A."/>
            <person name="Krizsan K."/>
            <person name="Balestrini R."/>
            <person name="Da Silva C."/>
            <person name="Montanini B."/>
            <person name="Hainaut M."/>
            <person name="Levati E."/>
            <person name="Barry K.W."/>
            <person name="Belfiori B."/>
            <person name="Cichocki N."/>
            <person name="Clum A."/>
            <person name="Dockter R.B."/>
            <person name="Fauchery L."/>
            <person name="Guy J."/>
            <person name="Iotti M."/>
            <person name="Le Tacon F."/>
            <person name="Lindquist E.A."/>
            <person name="Lipzen A."/>
            <person name="Malagnac F."/>
            <person name="Mello A."/>
            <person name="Molinier V."/>
            <person name="Miyauchi S."/>
            <person name="Poulain J."/>
            <person name="Riccioni C."/>
            <person name="Rubini A."/>
            <person name="Sitrit Y."/>
            <person name="Splivallo R."/>
            <person name="Traeger S."/>
            <person name="Wang M."/>
            <person name="Zifcakova L."/>
            <person name="Wipf D."/>
            <person name="Zambonelli A."/>
            <person name="Paolocci F."/>
            <person name="Nowrousian M."/>
            <person name="Ottonello S."/>
            <person name="Baldrian P."/>
            <person name="Spatafora J.W."/>
            <person name="Henrissat B."/>
            <person name="Nagy L.G."/>
            <person name="Aury J.M."/>
            <person name="Wincker P."/>
            <person name="Grigoriev I.V."/>
            <person name="Bonfante P."/>
            <person name="Martin F.M."/>
        </authorList>
    </citation>
    <scope>NUCLEOTIDE SEQUENCE [LARGE SCALE GENOMIC DNA]</scope>
    <source>
        <strain evidence="1 2">RN42</strain>
    </source>
</reference>
<protein>
    <submittedName>
        <fullName evidence="1">Uncharacterized protein</fullName>
    </submittedName>
</protein>
<sequence length="457" mass="52169">MPEDSDPTPFGFKNWDDFQDCAKKRLYILARIKELEAELASKEQEKVIRRYGRQRPDGKWKFEESRILEVIFTMLHQDTRIGPTGIDRFRIVGFGAESPNIIKSPFLEIGTRSGFPFLKDFLKTLQKVKVEELASDTTLLSFFEQRVHLGELGFHRMLNLPEGETKTDIQNVDTYQSRSEVIGNLLSFRNMDTPNLDPLFYKSIEGLHHDISTNTAIPEDGTPRYPSNYRKIETVLYIDFGYSTPGSNLIKYGRMHETWVLEIRRDPNYKGTIDLSRSGTQVSNRGWTIHKFVRKRPLFEESVNGQAMGQKDDNMNIDIDPLISLRQHIAGSQQPIDPTVFNRNLGLQWQPIVSKGRKKLHSKEGKRIPSPDMLEDIQPALDAYSQFPDPETDPETDVALPEDEIVASITDALELLEELKSQANDPKAIRSLEMLEALLSSPLASLQGKANRAHDIL</sequence>
<dbReference type="Proteomes" id="UP000275078">
    <property type="component" value="Unassembled WGS sequence"/>
</dbReference>
<name>A0A3N4I2E1_ASCIM</name>
<organism evidence="1 2">
    <name type="scientific">Ascobolus immersus RN42</name>
    <dbReference type="NCBI Taxonomy" id="1160509"/>
    <lineage>
        <taxon>Eukaryota</taxon>
        <taxon>Fungi</taxon>
        <taxon>Dikarya</taxon>
        <taxon>Ascomycota</taxon>
        <taxon>Pezizomycotina</taxon>
        <taxon>Pezizomycetes</taxon>
        <taxon>Pezizales</taxon>
        <taxon>Ascobolaceae</taxon>
        <taxon>Ascobolus</taxon>
    </lineage>
</organism>
<dbReference type="AlphaFoldDB" id="A0A3N4I2E1"/>
<keyword evidence="2" id="KW-1185">Reference proteome</keyword>
<gene>
    <name evidence="1" type="ORF">BJ508DRAFT_329397</name>
</gene>
<evidence type="ECO:0000313" key="2">
    <source>
        <dbReference type="Proteomes" id="UP000275078"/>
    </source>
</evidence>
<accession>A0A3N4I2E1</accession>
<dbReference type="EMBL" id="ML119713">
    <property type="protein sequence ID" value="RPA78270.1"/>
    <property type="molecule type" value="Genomic_DNA"/>
</dbReference>